<name>A0ABX6C1V1_9CHLR</name>
<accession>A0ABX6C1V1</accession>
<protein>
    <submittedName>
        <fullName evidence="1">Uncharacterized protein</fullName>
    </submittedName>
</protein>
<dbReference type="EMBL" id="CP042829">
    <property type="protein sequence ID" value="QFG03260.1"/>
    <property type="molecule type" value="Genomic_DNA"/>
</dbReference>
<proteinExistence type="predicted"/>
<evidence type="ECO:0000313" key="1">
    <source>
        <dbReference type="EMBL" id="QFG03260.1"/>
    </source>
</evidence>
<reference evidence="1 2" key="1">
    <citation type="submission" date="2019-10" db="EMBL/GenBank/DDBJ databases">
        <title>Thermopilla bonchosmolovskayae gen. nov., sp. nov., a moderately thermophilic Chloroflexi bacterium from a Chukotka hot spring (Arctic, Russia), representing a novel classis Thermopillaia, which include previously uncultivated lineage OLB14.</title>
        <authorList>
            <person name="Kochetkova T.V."/>
            <person name="Zayulina K.S."/>
            <person name="Zhigarkov V.S."/>
            <person name="Minaev N.V."/>
            <person name="Novikov A."/>
            <person name="Toshchakov S.V."/>
            <person name="Elcheninov A.G."/>
            <person name="Kublanov I.V."/>
        </authorList>
    </citation>
    <scope>NUCLEOTIDE SEQUENCE [LARGE SCALE GENOMIC DNA]</scope>
    <source>
        <strain evidence="1 2">3753O</strain>
    </source>
</reference>
<evidence type="ECO:0000313" key="2">
    <source>
        <dbReference type="Proteomes" id="UP000326331"/>
    </source>
</evidence>
<dbReference type="Proteomes" id="UP000326331">
    <property type="component" value="Chromosome"/>
</dbReference>
<dbReference type="RefSeq" id="WP_158067223.1">
    <property type="nucleotide sequence ID" value="NZ_CP042829.1"/>
</dbReference>
<organism evidence="1 2">
    <name type="scientific">Tepidiforma bonchosmolovskayae</name>
    <dbReference type="NCBI Taxonomy" id="2601677"/>
    <lineage>
        <taxon>Bacteria</taxon>
        <taxon>Bacillati</taxon>
        <taxon>Chloroflexota</taxon>
        <taxon>Tepidiformia</taxon>
        <taxon>Tepidiformales</taxon>
        <taxon>Tepidiformaceae</taxon>
        <taxon>Tepidiforma</taxon>
    </lineage>
</organism>
<sequence>MDIKFNEDEVNELLTVIVNRIADEAGLSDRDRAMLKNWRSKQMRPGRDDMIELVQKVNEDFAQQMSRRQRSQIRKPDWLE</sequence>
<gene>
    <name evidence="1" type="ORF">Tbon_08120</name>
</gene>
<keyword evidence="2" id="KW-1185">Reference proteome</keyword>